<evidence type="ECO:0000256" key="4">
    <source>
        <dbReference type="ARBA" id="ARBA00010073"/>
    </source>
</evidence>
<evidence type="ECO:0000313" key="15">
    <source>
        <dbReference type="EMBL" id="EFJ00569.1"/>
    </source>
</evidence>
<dbReference type="PANTHER" id="PTHR28113:SF1">
    <property type="entry name" value="DASH COMPLEX SUBUNIT DAM1"/>
    <property type="match status" value="1"/>
</dbReference>
<dbReference type="Pfam" id="PF08653">
    <property type="entry name" value="DASH_Dam1"/>
    <property type="match status" value="1"/>
</dbReference>
<dbReference type="KEGG" id="scm:SCHCO_02604304"/>
<keyword evidence="9" id="KW-0159">Chromosome partition</keyword>
<evidence type="ECO:0000313" key="16">
    <source>
        <dbReference type="Proteomes" id="UP000007431"/>
    </source>
</evidence>
<evidence type="ECO:0000256" key="3">
    <source>
        <dbReference type="ARBA" id="ARBA00004629"/>
    </source>
</evidence>
<evidence type="ECO:0000256" key="13">
    <source>
        <dbReference type="ARBA" id="ARBA00023328"/>
    </source>
</evidence>
<keyword evidence="16" id="KW-1185">Reference proteome</keyword>
<evidence type="ECO:0000256" key="8">
    <source>
        <dbReference type="ARBA" id="ARBA00022701"/>
    </source>
</evidence>
<dbReference type="PANTHER" id="PTHR28113">
    <property type="entry name" value="DASH COMPLEX SUBUNIT DAM1"/>
    <property type="match status" value="1"/>
</dbReference>
<dbReference type="GO" id="GO:1990758">
    <property type="term" value="P:mitotic sister chromatid biorientation"/>
    <property type="evidence" value="ECO:0007669"/>
    <property type="project" value="TreeGrafter"/>
</dbReference>
<keyword evidence="6" id="KW-0158">Chromosome</keyword>
<organism evidence="16">
    <name type="scientific">Schizophyllum commune (strain H4-8 / FGSC 9210)</name>
    <name type="common">Split gill fungus</name>
    <dbReference type="NCBI Taxonomy" id="578458"/>
    <lineage>
        <taxon>Eukaryota</taxon>
        <taxon>Fungi</taxon>
        <taxon>Dikarya</taxon>
        <taxon>Basidiomycota</taxon>
        <taxon>Agaricomycotina</taxon>
        <taxon>Agaricomycetes</taxon>
        <taxon>Agaricomycetidae</taxon>
        <taxon>Agaricales</taxon>
        <taxon>Schizophyllaceae</taxon>
        <taxon>Schizophyllum</taxon>
    </lineage>
</organism>
<dbReference type="VEuPathDB" id="FungiDB:SCHCODRAFT_02604304"/>
<evidence type="ECO:0000256" key="11">
    <source>
        <dbReference type="ARBA" id="ARBA00023212"/>
    </source>
</evidence>
<dbReference type="OrthoDB" id="5586015at2759"/>
<evidence type="ECO:0000256" key="10">
    <source>
        <dbReference type="ARBA" id="ARBA00022838"/>
    </source>
</evidence>
<dbReference type="GeneID" id="9594823"/>
<dbReference type="EMBL" id="GL377303">
    <property type="protein sequence ID" value="EFJ00569.1"/>
    <property type="molecule type" value="Genomic_DNA"/>
</dbReference>
<protein>
    <recommendedName>
        <fullName evidence="5">DASH complex subunit DAM1</fullName>
    </recommendedName>
    <alternativeName>
        <fullName evidence="14">Outer kinetochore protein DAM1</fullName>
    </alternativeName>
</protein>
<evidence type="ECO:0000256" key="14">
    <source>
        <dbReference type="ARBA" id="ARBA00030453"/>
    </source>
</evidence>
<keyword evidence="12" id="KW-0539">Nucleus</keyword>
<keyword evidence="8" id="KW-0493">Microtubule</keyword>
<dbReference type="GO" id="GO:0042729">
    <property type="term" value="C:DASH complex"/>
    <property type="evidence" value="ECO:0007669"/>
    <property type="project" value="InterPro"/>
</dbReference>
<dbReference type="HOGENOM" id="CLU_083960_2_1_1"/>
<evidence type="ECO:0000256" key="9">
    <source>
        <dbReference type="ARBA" id="ARBA00022829"/>
    </source>
</evidence>
<evidence type="ECO:0000256" key="6">
    <source>
        <dbReference type="ARBA" id="ARBA00022454"/>
    </source>
</evidence>
<dbReference type="GO" id="GO:0044732">
    <property type="term" value="C:mitotic spindle pole body"/>
    <property type="evidence" value="ECO:0007669"/>
    <property type="project" value="TreeGrafter"/>
</dbReference>
<reference evidence="15 16" key="1">
    <citation type="journal article" date="2010" name="Nat. Biotechnol.">
        <title>Genome sequence of the model mushroom Schizophyllum commune.</title>
        <authorList>
            <person name="Ohm R.A."/>
            <person name="de Jong J.F."/>
            <person name="Lugones L.G."/>
            <person name="Aerts A."/>
            <person name="Kothe E."/>
            <person name="Stajich J.E."/>
            <person name="de Vries R.P."/>
            <person name="Record E."/>
            <person name="Levasseur A."/>
            <person name="Baker S.E."/>
            <person name="Bartholomew K.A."/>
            <person name="Coutinho P.M."/>
            <person name="Erdmann S."/>
            <person name="Fowler T.J."/>
            <person name="Gathman A.C."/>
            <person name="Lombard V."/>
            <person name="Henrissat B."/>
            <person name="Knabe N."/>
            <person name="Kuees U."/>
            <person name="Lilly W.W."/>
            <person name="Lindquist E."/>
            <person name="Lucas S."/>
            <person name="Magnuson J.K."/>
            <person name="Piumi F."/>
            <person name="Raudaskoski M."/>
            <person name="Salamov A."/>
            <person name="Schmutz J."/>
            <person name="Schwarze F.W.M.R."/>
            <person name="vanKuyk P.A."/>
            <person name="Horton J.S."/>
            <person name="Grigoriev I.V."/>
            <person name="Woesten H.A.B."/>
        </authorList>
    </citation>
    <scope>NUCLEOTIDE SEQUENCE [LARGE SCALE GENOMIC DNA]</scope>
    <source>
        <strain evidence="16">H4-8 / FGSC 9210</strain>
    </source>
</reference>
<evidence type="ECO:0000256" key="5">
    <source>
        <dbReference type="ARBA" id="ARBA00020497"/>
    </source>
</evidence>
<name>D8PU57_SCHCM</name>
<dbReference type="AlphaFoldDB" id="D8PU57"/>
<comment type="similarity">
    <text evidence="4">Belongs to the DASH complex DAM1 family.</text>
</comment>
<keyword evidence="10" id="KW-0995">Kinetochore</keyword>
<sequence length="107" mass="12202">MAPQPPRTPLRRVSTNSLFRLSRSQAYPDAPEDLGFMEPAISELSDEMDTLQTHIEGLRHLSETLSIFNESFASYLYVMEMNGLTTDWPQVRVACGLCDELRRMHAL</sequence>
<dbReference type="Proteomes" id="UP000007431">
    <property type="component" value="Unassembled WGS sequence"/>
</dbReference>
<keyword evidence="7" id="KW-0963">Cytoplasm</keyword>
<evidence type="ECO:0000256" key="1">
    <source>
        <dbReference type="ARBA" id="ARBA00004123"/>
    </source>
</evidence>
<dbReference type="STRING" id="578458.D8PU57"/>
<dbReference type="eggNOG" id="ENOG502S08R">
    <property type="taxonomic scope" value="Eukaryota"/>
</dbReference>
<dbReference type="InParanoid" id="D8PU57"/>
<comment type="subcellular location">
    <subcellularLocation>
        <location evidence="3">Chromosome</location>
        <location evidence="3">Centromere</location>
        <location evidence="3">Kinetochore</location>
    </subcellularLocation>
    <subcellularLocation>
        <location evidence="2">Cytoplasm</location>
        <location evidence="2">Cytoskeleton</location>
        <location evidence="2">Spindle</location>
    </subcellularLocation>
    <subcellularLocation>
        <location evidence="1">Nucleus</location>
    </subcellularLocation>
</comment>
<proteinExistence type="inferred from homology"/>
<keyword evidence="13" id="KW-0137">Centromere</keyword>
<dbReference type="InterPro" id="IPR013962">
    <property type="entry name" value="DASH_Dam1"/>
</dbReference>
<evidence type="ECO:0000256" key="2">
    <source>
        <dbReference type="ARBA" id="ARBA00004186"/>
    </source>
</evidence>
<accession>D8PU57</accession>
<dbReference type="RefSeq" id="XP_003035471.1">
    <property type="nucleotide sequence ID" value="XM_003035425.1"/>
</dbReference>
<dbReference type="OMA" id="PNSRSWT"/>
<gene>
    <name evidence="15" type="ORF">SCHCODRAFT_50763</name>
</gene>
<evidence type="ECO:0000256" key="12">
    <source>
        <dbReference type="ARBA" id="ARBA00023242"/>
    </source>
</evidence>
<dbReference type="GO" id="GO:1990537">
    <property type="term" value="C:mitotic spindle polar microtubule"/>
    <property type="evidence" value="ECO:0007669"/>
    <property type="project" value="TreeGrafter"/>
</dbReference>
<evidence type="ECO:0000256" key="7">
    <source>
        <dbReference type="ARBA" id="ARBA00022490"/>
    </source>
</evidence>
<keyword evidence="11" id="KW-0206">Cytoskeleton</keyword>